<evidence type="ECO:0000256" key="1">
    <source>
        <dbReference type="ARBA" id="ARBA00004651"/>
    </source>
</evidence>
<feature type="transmembrane region" description="Helical" evidence="8">
    <location>
        <begin position="172"/>
        <end position="194"/>
    </location>
</feature>
<protein>
    <recommendedName>
        <fullName evidence="9">MotA/TolQ/ExbB proton channel domain-containing protein</fullName>
    </recommendedName>
</protein>
<keyword evidence="4 8" id="KW-1133">Transmembrane helix</keyword>
<reference evidence="10" key="1">
    <citation type="submission" date="2018-07" db="EMBL/GenBank/DDBJ databases">
        <authorList>
            <consortium name="GenomeTrakr network: Whole genome sequencing for foodborne pathogen traceback"/>
        </authorList>
    </citation>
    <scope>NUCLEOTIDE SEQUENCE [LARGE SCALE GENOMIC DNA]</scope>
    <source>
        <strain evidence="10">FDA00008842</strain>
    </source>
</reference>
<dbReference type="Proteomes" id="UP000839610">
    <property type="component" value="Unassembled WGS sequence"/>
</dbReference>
<evidence type="ECO:0000256" key="2">
    <source>
        <dbReference type="ARBA" id="ARBA00022475"/>
    </source>
</evidence>
<keyword evidence="2" id="KW-1003">Cell membrane</keyword>
<dbReference type="InterPro" id="IPR002898">
    <property type="entry name" value="MotA_ExbB_proton_chnl"/>
</dbReference>
<feature type="transmembrane region" description="Helical" evidence="8">
    <location>
        <begin position="7"/>
        <end position="25"/>
    </location>
</feature>
<dbReference type="AlphaFoldDB" id="A0A5U3IWJ1"/>
<proteinExistence type="inferred from homology"/>
<comment type="similarity">
    <text evidence="6">Belongs to the exbB/tolQ family.</text>
</comment>
<keyword evidence="3 8" id="KW-0812">Transmembrane</keyword>
<dbReference type="Pfam" id="PF01618">
    <property type="entry name" value="MotA_ExbB"/>
    <property type="match status" value="1"/>
</dbReference>
<dbReference type="GO" id="GO:0005886">
    <property type="term" value="C:plasma membrane"/>
    <property type="evidence" value="ECO:0007669"/>
    <property type="project" value="UniProtKB-SubCell"/>
</dbReference>
<name>A0A5U3IWJ1_SALER</name>
<dbReference type="EMBL" id="AAGLUV010000030">
    <property type="protein sequence ID" value="EBP4586392.1"/>
    <property type="molecule type" value="Genomic_DNA"/>
</dbReference>
<evidence type="ECO:0000256" key="5">
    <source>
        <dbReference type="ARBA" id="ARBA00023136"/>
    </source>
</evidence>
<feature type="coiled-coil region" evidence="7">
    <location>
        <begin position="413"/>
        <end position="440"/>
    </location>
</feature>
<evidence type="ECO:0000256" key="8">
    <source>
        <dbReference type="SAM" id="Phobius"/>
    </source>
</evidence>
<evidence type="ECO:0000313" key="10">
    <source>
        <dbReference type="EMBL" id="EBP4586392.1"/>
    </source>
</evidence>
<comment type="subcellular location">
    <subcellularLocation>
        <location evidence="1">Cell membrane</location>
        <topology evidence="1">Multi-pass membrane protein</topology>
    </subcellularLocation>
    <subcellularLocation>
        <location evidence="6">Membrane</location>
        <topology evidence="6">Multi-pass membrane protein</topology>
    </subcellularLocation>
</comment>
<accession>A0A5U3IWJ1</accession>
<feature type="transmembrane region" description="Helical" evidence="8">
    <location>
        <begin position="119"/>
        <end position="139"/>
    </location>
</feature>
<evidence type="ECO:0000256" key="4">
    <source>
        <dbReference type="ARBA" id="ARBA00022989"/>
    </source>
</evidence>
<evidence type="ECO:0000259" key="9">
    <source>
        <dbReference type="Pfam" id="PF01618"/>
    </source>
</evidence>
<keyword evidence="6" id="KW-0653">Protein transport</keyword>
<organism evidence="10">
    <name type="scientific">Salmonella enterica</name>
    <name type="common">Salmonella choleraesuis</name>
    <dbReference type="NCBI Taxonomy" id="28901"/>
    <lineage>
        <taxon>Bacteria</taxon>
        <taxon>Pseudomonadati</taxon>
        <taxon>Pseudomonadota</taxon>
        <taxon>Gammaproteobacteria</taxon>
        <taxon>Enterobacterales</taxon>
        <taxon>Enterobacteriaceae</taxon>
        <taxon>Salmonella</taxon>
    </lineage>
</organism>
<feature type="transmembrane region" description="Helical" evidence="8">
    <location>
        <begin position="37"/>
        <end position="56"/>
    </location>
</feature>
<sequence>MKLVRFYNFILIVVIGLIWLTGWIGTDYIKGLVLHDIAINLSILILFFSASVWVFIDRFLFFTKINSFEILKKNEKCEVEKLKKHIFGKSYYKTIIHDDDYDSEIFESWKGYNEWKPKILEYLSGTFIGLGLMGTFIGLMKTLANVFNIISQDVQGKNLIAQLGEPLSGMSVAFSASMLGLGTSLIVGLMSIIISKINSDYIKEVESWLHVKYKSVSDSGTYFGNARKNLSLFKDVVTLLSEVGGEVKRINNNIVSIYASQDLMNKSLESIAISSKELNKVDHLIYELNLSNKSREEYLFNQEKIYEILINIHDDIKTSDEIINNMVILNKSIDYLKEQLNSIDSNTKELELLKDFIFRGEILENMLIQCNQRIENTYSKIGAVIDNEIKNNADIRKEYLSFKIKTDEINESISSRNNDIEALRINMDELKHKGESTLNEVIATRMVIEKNIKKDIGK</sequence>
<keyword evidence="6" id="KW-0813">Transport</keyword>
<comment type="caution">
    <text evidence="10">The sequence shown here is derived from an EMBL/GenBank/DDBJ whole genome shotgun (WGS) entry which is preliminary data.</text>
</comment>
<keyword evidence="5 8" id="KW-0472">Membrane</keyword>
<evidence type="ECO:0000256" key="7">
    <source>
        <dbReference type="SAM" id="Coils"/>
    </source>
</evidence>
<gene>
    <name evidence="10" type="ORF">VH79_25065</name>
</gene>
<evidence type="ECO:0000256" key="3">
    <source>
        <dbReference type="ARBA" id="ARBA00022692"/>
    </source>
</evidence>
<evidence type="ECO:0000256" key="6">
    <source>
        <dbReference type="RuleBase" id="RU004057"/>
    </source>
</evidence>
<keyword evidence="7" id="KW-0175">Coiled coil</keyword>
<dbReference type="GO" id="GO:0015031">
    <property type="term" value="P:protein transport"/>
    <property type="evidence" value="ECO:0007669"/>
    <property type="project" value="UniProtKB-KW"/>
</dbReference>
<feature type="domain" description="MotA/TolQ/ExbB proton channel" evidence="9">
    <location>
        <begin position="118"/>
        <end position="204"/>
    </location>
</feature>